<sequence>MMYPLLLARTVEQIQQIGGRVAIDPTSDLLLVNEELLISLVLCRCKRSDSGANRWKIRFDLGLSPDITVAVRMEPGEEIARDYYILPTIDIQQPKIRLSESNASSLEIYRYDSLEALAQLSRRTVVGRAA</sequence>
<evidence type="ECO:0000313" key="2">
    <source>
        <dbReference type="Proteomes" id="UP000255177"/>
    </source>
</evidence>
<organism evidence="1 2">
    <name type="scientific">Pseudomonas wadenswilerensis</name>
    <dbReference type="NCBI Taxonomy" id="1785161"/>
    <lineage>
        <taxon>Bacteria</taxon>
        <taxon>Pseudomonadati</taxon>
        <taxon>Pseudomonadota</taxon>
        <taxon>Gammaproteobacteria</taxon>
        <taxon>Pseudomonadales</taxon>
        <taxon>Pseudomonadaceae</taxon>
        <taxon>Pseudomonas</taxon>
    </lineage>
</organism>
<keyword evidence="2" id="KW-1185">Reference proteome</keyword>
<accession>A0A380SUK8</accession>
<evidence type="ECO:0000313" key="1">
    <source>
        <dbReference type="EMBL" id="SUQ61433.1"/>
    </source>
</evidence>
<dbReference type="AlphaFoldDB" id="A0A380SUK8"/>
<dbReference type="Proteomes" id="UP000255177">
    <property type="component" value="Unassembled WGS sequence"/>
</dbReference>
<proteinExistence type="predicted"/>
<reference evidence="2" key="1">
    <citation type="submission" date="2018-07" db="EMBL/GenBank/DDBJ databases">
        <authorList>
            <person name="Blom J."/>
        </authorList>
    </citation>
    <scope>NUCLEOTIDE SEQUENCE [LARGE SCALE GENOMIC DNA]</scope>
    <source>
        <strain evidence="2">CCOS 864</strain>
    </source>
</reference>
<protein>
    <submittedName>
        <fullName evidence="1">Putative recombinase</fullName>
    </submittedName>
</protein>
<gene>
    <name evidence="1" type="ORF">CCOS864_00848</name>
</gene>
<name>A0A380SUK8_9PSED</name>
<dbReference type="EMBL" id="UIDD01000003">
    <property type="protein sequence ID" value="SUQ61433.1"/>
    <property type="molecule type" value="Genomic_DNA"/>
</dbReference>